<dbReference type="PANTHER" id="PTHR43677">
    <property type="entry name" value="SHORT-CHAIN DEHYDROGENASE/REDUCTASE"/>
    <property type="match status" value="1"/>
</dbReference>
<dbReference type="PANTHER" id="PTHR43677:SF4">
    <property type="entry name" value="QUINONE OXIDOREDUCTASE-LIKE PROTEIN 2"/>
    <property type="match status" value="1"/>
</dbReference>
<organism evidence="1 2">
    <name type="scientific">Funiculus sociatus GB2-A5</name>
    <dbReference type="NCBI Taxonomy" id="2933946"/>
    <lineage>
        <taxon>Bacteria</taxon>
        <taxon>Bacillati</taxon>
        <taxon>Cyanobacteriota</taxon>
        <taxon>Cyanophyceae</taxon>
        <taxon>Coleofasciculales</taxon>
        <taxon>Coleofasciculaceae</taxon>
        <taxon>Funiculus</taxon>
    </lineage>
</organism>
<dbReference type="InterPro" id="IPR051397">
    <property type="entry name" value="Zn-ADH-like_protein"/>
</dbReference>
<dbReference type="InterPro" id="IPR036291">
    <property type="entry name" value="NAD(P)-bd_dom_sf"/>
</dbReference>
<dbReference type="Pfam" id="PF13602">
    <property type="entry name" value="ADH_zinc_N_2"/>
    <property type="match status" value="1"/>
</dbReference>
<dbReference type="SUPFAM" id="SSF51735">
    <property type="entry name" value="NAD(P)-binding Rossmann-fold domains"/>
    <property type="match status" value="1"/>
</dbReference>
<name>A0ABV0JM27_9CYAN</name>
<accession>A0ABV0JM27</accession>
<evidence type="ECO:0000313" key="1">
    <source>
        <dbReference type="EMBL" id="MEP0864494.1"/>
    </source>
</evidence>
<reference evidence="1 2" key="1">
    <citation type="submission" date="2022-04" db="EMBL/GenBank/DDBJ databases">
        <title>Positive selection, recombination, and allopatry shape intraspecific diversity of widespread and dominant cyanobacteria.</title>
        <authorList>
            <person name="Wei J."/>
            <person name="Shu W."/>
            <person name="Hu C."/>
        </authorList>
    </citation>
    <scope>NUCLEOTIDE SEQUENCE [LARGE SCALE GENOMIC DNA]</scope>
    <source>
        <strain evidence="1 2">GB2-A5</strain>
    </source>
</reference>
<protein>
    <submittedName>
        <fullName evidence="1">Zinc-binding dehydrogenase</fullName>
    </submittedName>
</protein>
<proteinExistence type="predicted"/>
<sequence>MVNYREPDWHEQVLRATGGKGVDVILEAVGGEIFLKSLECLANFGKLIVYGSSSGSSVFDPTILLTKNQTVIGFGLYGFLENTLYTESLNTLFGYIKQGKLNVQISSRFPLAEASKVHHLIASRSSQGKLILQP</sequence>
<dbReference type="EMBL" id="JAMPKK010000014">
    <property type="protein sequence ID" value="MEP0864494.1"/>
    <property type="molecule type" value="Genomic_DNA"/>
</dbReference>
<dbReference type="Proteomes" id="UP001442494">
    <property type="component" value="Unassembled WGS sequence"/>
</dbReference>
<dbReference type="Gene3D" id="3.40.50.720">
    <property type="entry name" value="NAD(P)-binding Rossmann-like Domain"/>
    <property type="match status" value="1"/>
</dbReference>
<gene>
    <name evidence="1" type="ORF">NDI37_08425</name>
</gene>
<dbReference type="Gene3D" id="3.90.180.10">
    <property type="entry name" value="Medium-chain alcohol dehydrogenases, catalytic domain"/>
    <property type="match status" value="1"/>
</dbReference>
<comment type="caution">
    <text evidence="1">The sequence shown here is derived from an EMBL/GenBank/DDBJ whole genome shotgun (WGS) entry which is preliminary data.</text>
</comment>
<evidence type="ECO:0000313" key="2">
    <source>
        <dbReference type="Proteomes" id="UP001442494"/>
    </source>
</evidence>
<keyword evidence="2" id="KW-1185">Reference proteome</keyword>
<dbReference type="RefSeq" id="WP_190424749.1">
    <property type="nucleotide sequence ID" value="NZ_JAMPKK010000014.1"/>
</dbReference>